<evidence type="ECO:0000313" key="2">
    <source>
        <dbReference type="EMBL" id="PVY46176.1"/>
    </source>
</evidence>
<accession>A0A2U1B9L5</accession>
<proteinExistence type="predicted"/>
<protein>
    <submittedName>
        <fullName evidence="1">Uncharacterized protein</fullName>
    </submittedName>
</protein>
<dbReference type="EMBL" id="QEKK01000019">
    <property type="protein sequence ID" value="PVY46176.1"/>
    <property type="molecule type" value="Genomic_DNA"/>
</dbReference>
<comment type="caution">
    <text evidence="1">The sequence shown here is derived from an EMBL/GenBank/DDBJ whole genome shotgun (WGS) entry which is preliminary data.</text>
</comment>
<gene>
    <name evidence="2" type="ORF">C7373_1191</name>
    <name evidence="1" type="ORF">C7373_1286</name>
</gene>
<name>A0A2U1B9L5_9FIRM</name>
<reference evidence="1 3" key="1">
    <citation type="submission" date="2018-04" db="EMBL/GenBank/DDBJ databases">
        <title>Genomic Encyclopedia of Type Strains, Phase IV (KMG-IV): sequencing the most valuable type-strain genomes for metagenomic binning, comparative biology and taxonomic classification.</title>
        <authorList>
            <person name="Goeker M."/>
        </authorList>
    </citation>
    <scope>NUCLEOTIDE SEQUENCE [LARGE SCALE GENOMIC DNA]</scope>
    <source>
        <strain evidence="1 3">DSM 26588</strain>
    </source>
</reference>
<evidence type="ECO:0000313" key="1">
    <source>
        <dbReference type="EMBL" id="PVY45345.1"/>
    </source>
</evidence>
<evidence type="ECO:0000313" key="3">
    <source>
        <dbReference type="Proteomes" id="UP000245778"/>
    </source>
</evidence>
<dbReference type="Proteomes" id="UP000245778">
    <property type="component" value="Unassembled WGS sequence"/>
</dbReference>
<dbReference type="EMBL" id="QEKK01000028">
    <property type="protein sequence ID" value="PVY45345.1"/>
    <property type="molecule type" value="Genomic_DNA"/>
</dbReference>
<feature type="non-terminal residue" evidence="1">
    <location>
        <position position="27"/>
    </location>
</feature>
<sequence length="27" mass="3032">MYLFKCKCGALFTVKKLGGRHLVCPDC</sequence>
<dbReference type="AlphaFoldDB" id="A0A2U1B9L5"/>
<organism evidence="1 3">
    <name type="scientific">Intestinimonas butyriciproducens</name>
    <dbReference type="NCBI Taxonomy" id="1297617"/>
    <lineage>
        <taxon>Bacteria</taxon>
        <taxon>Bacillati</taxon>
        <taxon>Bacillota</taxon>
        <taxon>Clostridia</taxon>
        <taxon>Eubacteriales</taxon>
        <taxon>Intestinimonas</taxon>
    </lineage>
</organism>